<dbReference type="Pfam" id="PF02811">
    <property type="entry name" value="PHP"/>
    <property type="match status" value="1"/>
</dbReference>
<dbReference type="Gene3D" id="3.20.20.140">
    <property type="entry name" value="Metal-dependent hydrolases"/>
    <property type="match status" value="1"/>
</dbReference>
<dbReference type="EC" id="3.1.3.15" evidence="3 8"/>
<evidence type="ECO:0000313" key="11">
    <source>
        <dbReference type="Proteomes" id="UP000199516"/>
    </source>
</evidence>
<evidence type="ECO:0000256" key="5">
    <source>
        <dbReference type="ARBA" id="ARBA00022801"/>
    </source>
</evidence>
<name>A0A1I2CHB8_9BACI</name>
<reference evidence="10 11" key="1">
    <citation type="submission" date="2016-10" db="EMBL/GenBank/DDBJ databases">
        <authorList>
            <person name="de Groot N.N."/>
        </authorList>
    </citation>
    <scope>NUCLEOTIDE SEQUENCE [LARGE SCALE GENOMIC DNA]</scope>
    <source>
        <strain evidence="10 11">DSM 23995</strain>
    </source>
</reference>
<comment type="similarity">
    <text evidence="2 8">Belongs to the PHP hydrolase family. HisK subfamily.</text>
</comment>
<gene>
    <name evidence="10" type="ORF">SAMN05192532_1036</name>
</gene>
<proteinExistence type="inferred from homology"/>
<feature type="domain" description="PHP" evidence="9">
    <location>
        <begin position="6"/>
        <end position="214"/>
    </location>
</feature>
<evidence type="ECO:0000256" key="7">
    <source>
        <dbReference type="ARBA" id="ARBA00049158"/>
    </source>
</evidence>
<keyword evidence="11" id="KW-1185">Reference proteome</keyword>
<dbReference type="NCBIfam" id="TIGR01856">
    <property type="entry name" value="hisJ_fam"/>
    <property type="match status" value="1"/>
</dbReference>
<dbReference type="STRING" id="930128.SAMN05192532_1036"/>
<comment type="catalytic activity">
    <reaction evidence="7 8">
        <text>L-histidinol phosphate + H2O = L-histidinol + phosphate</text>
        <dbReference type="Rhea" id="RHEA:14465"/>
        <dbReference type="ChEBI" id="CHEBI:15377"/>
        <dbReference type="ChEBI" id="CHEBI:43474"/>
        <dbReference type="ChEBI" id="CHEBI:57699"/>
        <dbReference type="ChEBI" id="CHEBI:57980"/>
        <dbReference type="EC" id="3.1.3.15"/>
    </reaction>
</comment>
<dbReference type="EMBL" id="FONT01000003">
    <property type="protein sequence ID" value="SFE67721.1"/>
    <property type="molecule type" value="Genomic_DNA"/>
</dbReference>
<dbReference type="GO" id="GO:0000105">
    <property type="term" value="P:L-histidine biosynthetic process"/>
    <property type="evidence" value="ECO:0007669"/>
    <property type="project" value="UniProtKB-UniRule"/>
</dbReference>
<dbReference type="SUPFAM" id="SSF89550">
    <property type="entry name" value="PHP domain-like"/>
    <property type="match status" value="1"/>
</dbReference>
<evidence type="ECO:0000256" key="3">
    <source>
        <dbReference type="ARBA" id="ARBA00013085"/>
    </source>
</evidence>
<dbReference type="CDD" id="cd12110">
    <property type="entry name" value="PHP_HisPPase_Hisj_like"/>
    <property type="match status" value="1"/>
</dbReference>
<evidence type="ECO:0000256" key="6">
    <source>
        <dbReference type="ARBA" id="ARBA00023102"/>
    </source>
</evidence>
<keyword evidence="5 8" id="KW-0378">Hydrolase</keyword>
<dbReference type="InterPro" id="IPR016195">
    <property type="entry name" value="Pol/histidinol_Pase-like"/>
</dbReference>
<protein>
    <recommendedName>
        <fullName evidence="3 8">Histidinol-phosphatase</fullName>
        <shortName evidence="8">HolPase</shortName>
        <ecNumber evidence="3 8">3.1.3.15</ecNumber>
    </recommendedName>
</protein>
<dbReference type="InterPro" id="IPR010140">
    <property type="entry name" value="Histidinol_P_phosphatase_HisJ"/>
</dbReference>
<comment type="pathway">
    <text evidence="1 8">Amino-acid biosynthesis; L-histidine biosynthesis; L-histidine from 5-phospho-alpha-D-ribose 1-diphosphate: step 8/9.</text>
</comment>
<evidence type="ECO:0000259" key="9">
    <source>
        <dbReference type="Pfam" id="PF02811"/>
    </source>
</evidence>
<evidence type="ECO:0000256" key="8">
    <source>
        <dbReference type="RuleBase" id="RU366003"/>
    </source>
</evidence>
<dbReference type="NCBIfam" id="NF005996">
    <property type="entry name" value="PRK08123.1"/>
    <property type="match status" value="1"/>
</dbReference>
<dbReference type="PANTHER" id="PTHR21039">
    <property type="entry name" value="HISTIDINOL PHOSPHATASE-RELATED"/>
    <property type="match status" value="1"/>
</dbReference>
<sequence length="265" mass="30119">MRIKKDGHIHTPYCPHGSSDTFKKYIERAIEENVTTITFTEHAPLPSGFTDPVPNQDSSMPLSEINNYFNEIERLKNYYKNDITILTGLEVDYIEGFEKEVRSFLNEYGPLLDDSILSVHFLKANQQYICLDYSPTSFQELVSETGSVEKVVQLYFDTLLLSIHSDLGDFKPNRIGHMTLVRKFYKKYGDLDIKKQAIHVLDAVKTEGMELDYNGAGTAKPLCGEPYPSDYIALEAKKRGIPLVYGSDAHQAKDMMQGLNQMITI</sequence>
<evidence type="ECO:0000256" key="1">
    <source>
        <dbReference type="ARBA" id="ARBA00004970"/>
    </source>
</evidence>
<dbReference type="RefSeq" id="WP_177194749.1">
    <property type="nucleotide sequence ID" value="NZ_FONT01000003.1"/>
</dbReference>
<dbReference type="AlphaFoldDB" id="A0A1I2CHB8"/>
<keyword evidence="6 8" id="KW-0368">Histidine biosynthesis</keyword>
<dbReference type="InterPro" id="IPR004013">
    <property type="entry name" value="PHP_dom"/>
</dbReference>
<evidence type="ECO:0000313" key="10">
    <source>
        <dbReference type="EMBL" id="SFE67721.1"/>
    </source>
</evidence>
<dbReference type="UniPathway" id="UPA00031">
    <property type="reaction ID" value="UER00013"/>
</dbReference>
<dbReference type="PANTHER" id="PTHR21039:SF0">
    <property type="entry name" value="HISTIDINOL-PHOSPHATASE"/>
    <property type="match status" value="1"/>
</dbReference>
<accession>A0A1I2CHB8</accession>
<dbReference type="GO" id="GO:0005737">
    <property type="term" value="C:cytoplasm"/>
    <property type="evidence" value="ECO:0007669"/>
    <property type="project" value="TreeGrafter"/>
</dbReference>
<dbReference type="GO" id="GO:0004401">
    <property type="term" value="F:histidinol-phosphatase activity"/>
    <property type="evidence" value="ECO:0007669"/>
    <property type="project" value="UniProtKB-UniRule"/>
</dbReference>
<dbReference type="Proteomes" id="UP000199516">
    <property type="component" value="Unassembled WGS sequence"/>
</dbReference>
<organism evidence="10 11">
    <name type="scientific">Alteribacillus iranensis</name>
    <dbReference type="NCBI Taxonomy" id="930128"/>
    <lineage>
        <taxon>Bacteria</taxon>
        <taxon>Bacillati</taxon>
        <taxon>Bacillota</taxon>
        <taxon>Bacilli</taxon>
        <taxon>Bacillales</taxon>
        <taxon>Bacillaceae</taxon>
        <taxon>Alteribacillus</taxon>
    </lineage>
</organism>
<evidence type="ECO:0000256" key="4">
    <source>
        <dbReference type="ARBA" id="ARBA00022605"/>
    </source>
</evidence>
<evidence type="ECO:0000256" key="2">
    <source>
        <dbReference type="ARBA" id="ARBA00009152"/>
    </source>
</evidence>
<keyword evidence="4 8" id="KW-0028">Amino-acid biosynthesis</keyword>